<keyword evidence="14" id="KW-1185">Reference proteome</keyword>
<dbReference type="GO" id="GO:0005886">
    <property type="term" value="C:plasma membrane"/>
    <property type="evidence" value="ECO:0007669"/>
    <property type="project" value="UniProtKB-SubCell"/>
</dbReference>
<dbReference type="GO" id="GO:0015627">
    <property type="term" value="C:type II protein secretion system complex"/>
    <property type="evidence" value="ECO:0007669"/>
    <property type="project" value="InterPro"/>
</dbReference>
<keyword evidence="5" id="KW-0997">Cell inner membrane</keyword>
<keyword evidence="8 11" id="KW-0472">Membrane</keyword>
<dbReference type="NCBIfam" id="TIGR02532">
    <property type="entry name" value="IV_pilin_GFxxxE"/>
    <property type="match status" value="1"/>
</dbReference>
<dbReference type="Proteomes" id="UP000191160">
    <property type="component" value="Unassembled WGS sequence"/>
</dbReference>
<dbReference type="InterPro" id="IPR045584">
    <property type="entry name" value="Pilin-like"/>
</dbReference>
<dbReference type="InterPro" id="IPR022346">
    <property type="entry name" value="T2SS_GspH"/>
</dbReference>
<organism evidence="13 14">
    <name type="scientific">Acinetobacter amyesii</name>
    <dbReference type="NCBI Taxonomy" id="2942470"/>
    <lineage>
        <taxon>Bacteria</taxon>
        <taxon>Pseudomonadati</taxon>
        <taxon>Pseudomonadota</taxon>
        <taxon>Gammaproteobacteria</taxon>
        <taxon>Moraxellales</taxon>
        <taxon>Moraxellaceae</taxon>
        <taxon>Acinetobacter</taxon>
    </lineage>
</organism>
<evidence type="ECO:0000256" key="4">
    <source>
        <dbReference type="ARBA" id="ARBA00022481"/>
    </source>
</evidence>
<dbReference type="SUPFAM" id="SSF54523">
    <property type="entry name" value="Pili subunits"/>
    <property type="match status" value="1"/>
</dbReference>
<comment type="similarity">
    <text evidence="9">Belongs to the GSP H family.</text>
</comment>
<feature type="transmembrane region" description="Helical" evidence="11">
    <location>
        <begin position="7"/>
        <end position="30"/>
    </location>
</feature>
<dbReference type="AlphaFoldDB" id="A0A1T1H562"/>
<evidence type="ECO:0000259" key="12">
    <source>
        <dbReference type="Pfam" id="PF12019"/>
    </source>
</evidence>
<evidence type="ECO:0000256" key="9">
    <source>
        <dbReference type="ARBA" id="ARBA00025772"/>
    </source>
</evidence>
<dbReference type="Pfam" id="PF12019">
    <property type="entry name" value="GspH"/>
    <property type="match status" value="1"/>
</dbReference>
<evidence type="ECO:0000256" key="3">
    <source>
        <dbReference type="ARBA" id="ARBA00022475"/>
    </source>
</evidence>
<evidence type="ECO:0000256" key="5">
    <source>
        <dbReference type="ARBA" id="ARBA00022519"/>
    </source>
</evidence>
<name>A0A1T1H562_9GAMM</name>
<sequence>MQKNNGFTLIELIVTIAVIAIIAGMAAPFMNNMLLNQNLNKSTNTLISVMNEARAQAVLNRQNVEVDLSLNTVTPSSAEKEKMREKLLFGWSPSGKSELKTSVSPIVFDMTGRVSSSMTDVVIEVCNENSGEKSKIITISRMGIIQQIVEGTC</sequence>
<dbReference type="Pfam" id="PF07963">
    <property type="entry name" value="N_methyl"/>
    <property type="match status" value="1"/>
</dbReference>
<dbReference type="Gene3D" id="3.30.700.10">
    <property type="entry name" value="Glycoprotein, Type 4 Pilin"/>
    <property type="match status" value="1"/>
</dbReference>
<keyword evidence="7 11" id="KW-1133">Transmembrane helix</keyword>
<comment type="subcellular location">
    <subcellularLocation>
        <location evidence="1">Cell inner membrane</location>
        <topology evidence="1">Single-pass membrane protein</topology>
    </subcellularLocation>
</comment>
<feature type="domain" description="General secretion pathway GspH" evidence="12">
    <location>
        <begin position="43"/>
        <end position="143"/>
    </location>
</feature>
<evidence type="ECO:0000256" key="1">
    <source>
        <dbReference type="ARBA" id="ARBA00004377"/>
    </source>
</evidence>
<accession>A0A1T1H562</accession>
<evidence type="ECO:0000256" key="6">
    <source>
        <dbReference type="ARBA" id="ARBA00022692"/>
    </source>
</evidence>
<evidence type="ECO:0000256" key="2">
    <source>
        <dbReference type="ARBA" id="ARBA00021549"/>
    </source>
</evidence>
<dbReference type="InterPro" id="IPR012902">
    <property type="entry name" value="N_methyl_site"/>
</dbReference>
<evidence type="ECO:0000313" key="14">
    <source>
        <dbReference type="Proteomes" id="UP000191160"/>
    </source>
</evidence>
<comment type="caution">
    <text evidence="13">The sequence shown here is derived from an EMBL/GenBank/DDBJ whole genome shotgun (WGS) entry which is preliminary data.</text>
</comment>
<dbReference type="RefSeq" id="WP_078189361.1">
    <property type="nucleotide sequence ID" value="NZ_JAMCOZ010000005.1"/>
</dbReference>
<dbReference type="EMBL" id="MVKX01000002">
    <property type="protein sequence ID" value="OOV84860.1"/>
    <property type="molecule type" value="Genomic_DNA"/>
</dbReference>
<keyword evidence="3" id="KW-1003">Cell membrane</keyword>
<reference evidence="13 14" key="1">
    <citation type="submission" date="2017-02" db="EMBL/GenBank/DDBJ databases">
        <title>Acinetobacter sp. ANC 4945, whole genome shotgun sequencing project.</title>
        <authorList>
            <person name="Radolfova-Krizova L."/>
            <person name="Al Atrouni A."/>
            <person name="Nemec A."/>
        </authorList>
    </citation>
    <scope>NUCLEOTIDE SEQUENCE [LARGE SCALE GENOMIC DNA]</scope>
    <source>
        <strain evidence="13 14">ANC 4945</strain>
    </source>
</reference>
<gene>
    <name evidence="13" type="ORF">B1202_04320</name>
</gene>
<evidence type="ECO:0000256" key="11">
    <source>
        <dbReference type="SAM" id="Phobius"/>
    </source>
</evidence>
<dbReference type="GO" id="GO:0015628">
    <property type="term" value="P:protein secretion by the type II secretion system"/>
    <property type="evidence" value="ECO:0007669"/>
    <property type="project" value="InterPro"/>
</dbReference>
<evidence type="ECO:0000313" key="13">
    <source>
        <dbReference type="EMBL" id="OOV84860.1"/>
    </source>
</evidence>
<protein>
    <recommendedName>
        <fullName evidence="2">Type II secretion system protein H</fullName>
    </recommendedName>
    <alternativeName>
        <fullName evidence="10">General secretion pathway protein H</fullName>
    </alternativeName>
</protein>
<proteinExistence type="inferred from homology"/>
<evidence type="ECO:0000256" key="10">
    <source>
        <dbReference type="ARBA" id="ARBA00030775"/>
    </source>
</evidence>
<keyword evidence="6 11" id="KW-0812">Transmembrane</keyword>
<evidence type="ECO:0000256" key="7">
    <source>
        <dbReference type="ARBA" id="ARBA00022989"/>
    </source>
</evidence>
<evidence type="ECO:0000256" key="8">
    <source>
        <dbReference type="ARBA" id="ARBA00023136"/>
    </source>
</evidence>
<keyword evidence="4" id="KW-0488">Methylation</keyword>